<dbReference type="SUPFAM" id="SSF49899">
    <property type="entry name" value="Concanavalin A-like lectins/glucanases"/>
    <property type="match status" value="1"/>
</dbReference>
<dbReference type="GO" id="GO:0005975">
    <property type="term" value="P:carbohydrate metabolic process"/>
    <property type="evidence" value="ECO:0007669"/>
    <property type="project" value="InterPro"/>
</dbReference>
<feature type="domain" description="GH16" evidence="4">
    <location>
        <begin position="244"/>
        <end position="531"/>
    </location>
</feature>
<evidence type="ECO:0000259" key="4">
    <source>
        <dbReference type="PROSITE" id="PS51762"/>
    </source>
</evidence>
<sequence length="532" mass="56366">MVFIFYSLFVTAALLQNFVSASDDISPVTLCSSLTPCPINNIYYYCTSGLAINGCQVITTGPFILSACTSQCLTAGTTTSGSSFSSLPSSPPTALPPVSLNTPLQGASSKIITPPTMKSSPSPPSSTPNKPVPSPPYPSPPLPKPNPPPSFLAIPILSPPPPPPPLNASKNPSSFLYVSPPPPPPLKTSSPSSFLNLSPPPPPPSRAASSSSPPLPSLSHSSPSKLHPSSHPMSPPSPLPPAPTTLSAVSPPLQNLTLNWNDEFDLGGLDLDTWSYQYGDGSAYGIPGWGNGELECYTNSSSNLAIIQDPTSPSNGLLSITALHQPNYNCYNLQAPESFMTWTSAKITTSTSKAFQWLPDGTPLYIEARIQVPVSMGTWPAFWMLPVPNAFGGWCASGEIDIMEHVNNNSLFYGTLHFGGLSGGGGGLNCQSDGGNVDVGEGNAGAWHVFAVVWSSKYISFLADGVEYYRDVSSHWWSGSAPQQSGAAPFNEPFYLILNLAIGGQWPGYVMDLAPKTMLVDWIRVWNMNGYT</sequence>
<evidence type="ECO:0000256" key="1">
    <source>
        <dbReference type="ARBA" id="ARBA00006865"/>
    </source>
</evidence>
<dbReference type="STRING" id="1157962.A0A250XN95"/>
<dbReference type="EMBL" id="BEGY01000121">
    <property type="protein sequence ID" value="GAX84280.1"/>
    <property type="molecule type" value="Genomic_DNA"/>
</dbReference>
<dbReference type="PROSITE" id="PS51762">
    <property type="entry name" value="GH16_2"/>
    <property type="match status" value="1"/>
</dbReference>
<dbReference type="Pfam" id="PF26113">
    <property type="entry name" value="GH16_XgeA"/>
    <property type="match status" value="1"/>
</dbReference>
<evidence type="ECO:0000256" key="2">
    <source>
        <dbReference type="SAM" id="MobiDB-lite"/>
    </source>
</evidence>
<dbReference type="Gene3D" id="2.60.120.200">
    <property type="match status" value="1"/>
</dbReference>
<dbReference type="Proteomes" id="UP000232323">
    <property type="component" value="Unassembled WGS sequence"/>
</dbReference>
<dbReference type="PANTHER" id="PTHR10963">
    <property type="entry name" value="GLYCOSYL HYDROLASE-RELATED"/>
    <property type="match status" value="1"/>
</dbReference>
<comment type="caution">
    <text evidence="5">The sequence shown here is derived from an EMBL/GenBank/DDBJ whole genome shotgun (WGS) entry which is preliminary data.</text>
</comment>
<name>A0A250XN95_9CHLO</name>
<dbReference type="OrthoDB" id="527711at2759"/>
<keyword evidence="6" id="KW-1185">Reference proteome</keyword>
<feature type="compositionally biased region" description="Pro residues" evidence="2">
    <location>
        <begin position="121"/>
        <end position="150"/>
    </location>
</feature>
<dbReference type="InterPro" id="IPR050546">
    <property type="entry name" value="Glycosyl_Hydrlase_16"/>
</dbReference>
<feature type="region of interest" description="Disordered" evidence="2">
    <location>
        <begin position="105"/>
        <end position="250"/>
    </location>
</feature>
<accession>A0A250XN95</accession>
<evidence type="ECO:0000313" key="5">
    <source>
        <dbReference type="EMBL" id="GAX84280.1"/>
    </source>
</evidence>
<dbReference type="InterPro" id="IPR013320">
    <property type="entry name" value="ConA-like_dom_sf"/>
</dbReference>
<gene>
    <name evidence="5" type="ORF">CEUSTIGMA_g11702.t1</name>
</gene>
<evidence type="ECO:0000256" key="3">
    <source>
        <dbReference type="SAM" id="SignalP"/>
    </source>
</evidence>
<dbReference type="AlphaFoldDB" id="A0A250XN95"/>
<evidence type="ECO:0000313" key="6">
    <source>
        <dbReference type="Proteomes" id="UP000232323"/>
    </source>
</evidence>
<feature type="region of interest" description="Disordered" evidence="2">
    <location>
        <begin position="81"/>
        <end position="100"/>
    </location>
</feature>
<protein>
    <recommendedName>
        <fullName evidence="4">GH16 domain-containing protein</fullName>
    </recommendedName>
</protein>
<dbReference type="GO" id="GO:0004553">
    <property type="term" value="F:hydrolase activity, hydrolyzing O-glycosyl compounds"/>
    <property type="evidence" value="ECO:0007669"/>
    <property type="project" value="InterPro"/>
</dbReference>
<reference evidence="5 6" key="1">
    <citation type="submission" date="2017-08" db="EMBL/GenBank/DDBJ databases">
        <title>Acidophilic green algal genome provides insights into adaptation to an acidic environment.</title>
        <authorList>
            <person name="Hirooka S."/>
            <person name="Hirose Y."/>
            <person name="Kanesaki Y."/>
            <person name="Higuchi S."/>
            <person name="Fujiwara T."/>
            <person name="Onuma R."/>
            <person name="Era A."/>
            <person name="Ohbayashi R."/>
            <person name="Uzuka A."/>
            <person name="Nozaki H."/>
            <person name="Yoshikawa H."/>
            <person name="Miyagishima S.Y."/>
        </authorList>
    </citation>
    <scope>NUCLEOTIDE SEQUENCE [LARGE SCALE GENOMIC DNA]</scope>
    <source>
        <strain evidence="5 6">NIES-2499</strain>
    </source>
</reference>
<feature type="compositionally biased region" description="Low complexity" evidence="2">
    <location>
        <begin position="167"/>
        <end position="178"/>
    </location>
</feature>
<feature type="signal peptide" evidence="3">
    <location>
        <begin position="1"/>
        <end position="21"/>
    </location>
</feature>
<dbReference type="InterPro" id="IPR000757">
    <property type="entry name" value="Beta-glucanase-like"/>
</dbReference>
<feature type="compositionally biased region" description="Pro residues" evidence="2">
    <location>
        <begin position="157"/>
        <end position="166"/>
    </location>
</feature>
<keyword evidence="3" id="KW-0732">Signal</keyword>
<organism evidence="5 6">
    <name type="scientific">Chlamydomonas eustigma</name>
    <dbReference type="NCBI Taxonomy" id="1157962"/>
    <lineage>
        <taxon>Eukaryota</taxon>
        <taxon>Viridiplantae</taxon>
        <taxon>Chlorophyta</taxon>
        <taxon>core chlorophytes</taxon>
        <taxon>Chlorophyceae</taxon>
        <taxon>CS clade</taxon>
        <taxon>Chlamydomonadales</taxon>
        <taxon>Chlamydomonadaceae</taxon>
        <taxon>Chlamydomonas</taxon>
    </lineage>
</organism>
<dbReference type="PANTHER" id="PTHR10963:SF55">
    <property type="entry name" value="GLYCOSIDE HYDROLASE FAMILY 16 PROTEIN"/>
    <property type="match status" value="1"/>
</dbReference>
<feature type="compositionally biased region" description="Low complexity" evidence="2">
    <location>
        <begin position="187"/>
        <end position="197"/>
    </location>
</feature>
<feature type="compositionally biased region" description="Pro residues" evidence="2">
    <location>
        <begin position="233"/>
        <end position="243"/>
    </location>
</feature>
<dbReference type="CDD" id="cd08023">
    <property type="entry name" value="GH16_laminarinase_like"/>
    <property type="match status" value="1"/>
</dbReference>
<proteinExistence type="inferred from homology"/>
<feature type="chain" id="PRO_5012942231" description="GH16 domain-containing protein" evidence="3">
    <location>
        <begin position="22"/>
        <end position="532"/>
    </location>
</feature>
<feature type="compositionally biased region" description="Low complexity" evidence="2">
    <location>
        <begin position="206"/>
        <end position="232"/>
    </location>
</feature>
<comment type="similarity">
    <text evidence="1">Belongs to the glycosyl hydrolase 16 family.</text>
</comment>
<dbReference type="PRINTS" id="PR01217">
    <property type="entry name" value="PRICHEXTENSN"/>
</dbReference>